<keyword evidence="2" id="KW-1185">Reference proteome</keyword>
<organism evidence="1 2">
    <name type="scientific">Lecanicillium saksenae</name>
    <dbReference type="NCBI Taxonomy" id="468837"/>
    <lineage>
        <taxon>Eukaryota</taxon>
        <taxon>Fungi</taxon>
        <taxon>Dikarya</taxon>
        <taxon>Ascomycota</taxon>
        <taxon>Pezizomycotina</taxon>
        <taxon>Sordariomycetes</taxon>
        <taxon>Hypocreomycetidae</taxon>
        <taxon>Hypocreales</taxon>
        <taxon>Cordycipitaceae</taxon>
        <taxon>Lecanicillium</taxon>
    </lineage>
</organism>
<evidence type="ECO:0000313" key="2">
    <source>
        <dbReference type="Proteomes" id="UP001148737"/>
    </source>
</evidence>
<evidence type="ECO:0000313" key="1">
    <source>
        <dbReference type="EMBL" id="KAJ3473007.1"/>
    </source>
</evidence>
<comment type="caution">
    <text evidence="1">The sequence shown here is derived from an EMBL/GenBank/DDBJ whole genome shotgun (WGS) entry which is preliminary data.</text>
</comment>
<gene>
    <name evidence="1" type="ORF">NLG97_g10577</name>
</gene>
<accession>A0ACC1QCS9</accession>
<dbReference type="Proteomes" id="UP001148737">
    <property type="component" value="Unassembled WGS sequence"/>
</dbReference>
<protein>
    <submittedName>
        <fullName evidence="1">Uncharacterized protein</fullName>
    </submittedName>
</protein>
<reference evidence="1" key="1">
    <citation type="submission" date="2022-07" db="EMBL/GenBank/DDBJ databases">
        <title>Genome Sequence of Lecanicillium saksenae.</title>
        <authorList>
            <person name="Buettner E."/>
        </authorList>
    </citation>
    <scope>NUCLEOTIDE SEQUENCE</scope>
    <source>
        <strain evidence="1">VT-O1</strain>
    </source>
</reference>
<name>A0ACC1QCS9_9HYPO</name>
<sequence length="547" mass="60976">MGENTDILSEKYHNLARELGSVVPPGYSHLHSCQSMLHSSYWYISQAKYPEAWHALSAAARECQILVREKDKAFHELPAFEREMRRRLWCIIQILDWQLSAGLACPTIVNWPAVEVVLPALTMEGFSPSPMLHMKIQSQLISQLAVTYPNKDTLNPSQIREYQATVEAWAKAFPKVYAFDNPDTSKDTTNPWIIFNRFYLYTMTYFLLLASIRPTMLKGYTSALPGEEQSICADGIRYCVKNIRVAVLWVDHVDRHGGGYHFMISSVFDTIVLLCTCIMKDVDNTMPKEDEVYQEIDNAVSLFARVAHTSPTAKFVHATATQLVSKLQRPKVATKMQKRLKVESKAVSPISPSEAQERTPASRSELVEETGSETSPEHMSRDFSTPATMSDDWQGSTDCVRGNSSVGDVRAGFGGIDESLSPWPMDSFEDAAAAGDIAIGDDFQFVLQEQAADQLANQAGQLDDFAALWDWEALGLEGMTQNMPSLQTNGAQAVDGGAPTLPGVCAELRRKVLAFLDTPAADETIKRTQEQTRISLQVVEEALKRYK</sequence>
<proteinExistence type="predicted"/>
<dbReference type="EMBL" id="JANAKD010002730">
    <property type="protein sequence ID" value="KAJ3473007.1"/>
    <property type="molecule type" value="Genomic_DNA"/>
</dbReference>